<name>A0A6G1SGX6_9ACAR</name>
<evidence type="ECO:0000256" key="3">
    <source>
        <dbReference type="ARBA" id="ARBA00023015"/>
    </source>
</evidence>
<comment type="subcellular location">
    <subcellularLocation>
        <location evidence="1">Nucleus</location>
    </subcellularLocation>
</comment>
<evidence type="ECO:0000313" key="7">
    <source>
        <dbReference type="EMBL" id="MDE49754.1"/>
    </source>
</evidence>
<dbReference type="GO" id="GO:0003712">
    <property type="term" value="F:transcription coregulator activity"/>
    <property type="evidence" value="ECO:0007669"/>
    <property type="project" value="InterPro"/>
</dbReference>
<feature type="region of interest" description="Disordered" evidence="6">
    <location>
        <begin position="173"/>
        <end position="210"/>
    </location>
</feature>
<dbReference type="PANTHER" id="PTHR13114">
    <property type="entry name" value="MEDIATOR OF RNA POLYMERASE II TRANSCRIPTION SUBUNIT 17"/>
    <property type="match status" value="1"/>
</dbReference>
<keyword evidence="4" id="KW-0804">Transcription</keyword>
<feature type="compositionally biased region" description="Low complexity" evidence="6">
    <location>
        <begin position="1"/>
        <end position="21"/>
    </location>
</feature>
<feature type="region of interest" description="Disordered" evidence="6">
    <location>
        <begin position="1"/>
        <end position="22"/>
    </location>
</feature>
<proteinExistence type="inferred from homology"/>
<dbReference type="GO" id="GO:0006357">
    <property type="term" value="P:regulation of transcription by RNA polymerase II"/>
    <property type="evidence" value="ECO:0007669"/>
    <property type="project" value="InterPro"/>
</dbReference>
<dbReference type="GO" id="GO:0070847">
    <property type="term" value="C:core mediator complex"/>
    <property type="evidence" value="ECO:0007669"/>
    <property type="project" value="TreeGrafter"/>
</dbReference>
<reference evidence="7" key="1">
    <citation type="submission" date="2018-10" db="EMBL/GenBank/DDBJ databases">
        <title>Transcriptome assembly of Aceria tosichella (Wheat curl mite) Type 2.</title>
        <authorList>
            <person name="Scully E.D."/>
            <person name="Geib S.M."/>
            <person name="Palmer N.A."/>
            <person name="Gupta A.K."/>
            <person name="Sarath G."/>
            <person name="Tatineni S."/>
        </authorList>
    </citation>
    <scope>NUCLEOTIDE SEQUENCE</scope>
    <source>
        <strain evidence="7">LincolnNE</strain>
    </source>
</reference>
<evidence type="ECO:0000256" key="4">
    <source>
        <dbReference type="ARBA" id="ARBA00023163"/>
    </source>
</evidence>
<dbReference type="EMBL" id="GGYP01004983">
    <property type="protein sequence ID" value="MDE49754.1"/>
    <property type="molecule type" value="Transcribed_RNA"/>
</dbReference>
<protein>
    <submittedName>
        <fullName evidence="7">Mediator of RNA polymerase II transcription subunit 17</fullName>
    </submittedName>
</protein>
<evidence type="ECO:0000256" key="6">
    <source>
        <dbReference type="SAM" id="MobiDB-lite"/>
    </source>
</evidence>
<gene>
    <name evidence="7" type="primary">med17</name>
    <name evidence="7" type="ORF">g.12248</name>
</gene>
<evidence type="ECO:0000256" key="2">
    <source>
        <dbReference type="ARBA" id="ARBA00005635"/>
    </source>
</evidence>
<dbReference type="PANTHER" id="PTHR13114:SF7">
    <property type="entry name" value="MEDIATOR OF RNA POLYMERASE II TRANSCRIPTION SUBUNIT 17"/>
    <property type="match status" value="1"/>
</dbReference>
<feature type="compositionally biased region" description="Low complexity" evidence="6">
    <location>
        <begin position="197"/>
        <end position="210"/>
    </location>
</feature>
<keyword evidence="3" id="KW-0805">Transcription regulation</keyword>
<feature type="region of interest" description="Disordered" evidence="6">
    <location>
        <begin position="73"/>
        <end position="92"/>
    </location>
</feature>
<dbReference type="AlphaFoldDB" id="A0A6G1SGX6"/>
<accession>A0A6G1SGX6</accession>
<evidence type="ECO:0000256" key="1">
    <source>
        <dbReference type="ARBA" id="ARBA00004123"/>
    </source>
</evidence>
<organism evidence="7">
    <name type="scientific">Aceria tosichella</name>
    <name type="common">wheat curl mite</name>
    <dbReference type="NCBI Taxonomy" id="561515"/>
    <lineage>
        <taxon>Eukaryota</taxon>
        <taxon>Metazoa</taxon>
        <taxon>Ecdysozoa</taxon>
        <taxon>Arthropoda</taxon>
        <taxon>Chelicerata</taxon>
        <taxon>Arachnida</taxon>
        <taxon>Acari</taxon>
        <taxon>Acariformes</taxon>
        <taxon>Trombidiformes</taxon>
        <taxon>Prostigmata</taxon>
        <taxon>Eupodina</taxon>
        <taxon>Eriophyoidea</taxon>
        <taxon>Eriophyidae</taxon>
        <taxon>Eriophyinae</taxon>
        <taxon>Aceriini</taxon>
        <taxon>Aceria</taxon>
    </lineage>
</organism>
<comment type="similarity">
    <text evidence="2">Belongs to the Mediator complex subunit 17 family.</text>
</comment>
<dbReference type="InterPro" id="IPR019313">
    <property type="entry name" value="Mediator_Med17"/>
</dbReference>
<keyword evidence="5" id="KW-0539">Nucleus</keyword>
<evidence type="ECO:0000256" key="5">
    <source>
        <dbReference type="ARBA" id="ARBA00023242"/>
    </source>
</evidence>
<sequence length="711" mass="79844">MASSSSSSSINPSTPNINVPIRIEPTDEYKIQEISYDGVEKSIPPPSMSEHLSQLIQRIDFYQPIDELREELERAKTTSDDDDEEDASAQASNQLVPGSLWPFDVMRTKLRVALTEISALYDVLAIAKEKKYMVFDAVNPKQTDQRPIVALMAKKRALAAAGQILMDGSATLRATTSGRPSPKAGGASDTSWLTNDQSSSSFQGNSLGSQSEPNFYNELREMRQSWRLRRLGNEIYGDLSDFRPVGVRLMPNNRFEVIRTTPATRGPSNQALAVKIPFELEGSAYIQVSIVKSDEISLVDLSTSANGRLYEPAKDCTWQEKLESAQNVLFCKELFCHLANQAVQYQFVIPTTVTGNQIILALFPDIKLYITLIHKTPNAKASRVPTEGMEKLRKSHKQVFEHSLHQMFRDFYAGMLRKMQGRDVPRESGPYAMDKQTLYEMARQESSLDKIVQQAQHLIMRHQTIEVIDSFAAKIKDPLIISHWFCLNTPTTSIARVDIVSHNNEILGRSHMLIYVGTRQLRVNTRDCKNLVLGYEPDELRHLLVWQSCLHQFIASDKLSKLLGWYTLILNYNVNVTRQDISSTAFSLVICSSNCSHMISMKSGPQYGLSVEVAQFKESPGVTGSAITNGLTNGNSAQSTRSPMVFDEFPGDNGLKSILSSMLSQGDHSEKQLSRFQDLVENFREVDWNMMQGRDFLTKLELLMAALTDLN</sequence>
<dbReference type="GO" id="GO:0016592">
    <property type="term" value="C:mediator complex"/>
    <property type="evidence" value="ECO:0007669"/>
    <property type="project" value="InterPro"/>
</dbReference>